<dbReference type="SUPFAM" id="SSF143100">
    <property type="entry name" value="TTHA1013/TTHA0281-like"/>
    <property type="match status" value="1"/>
</dbReference>
<accession>A0ABU8R224</accession>
<keyword evidence="2" id="KW-1185">Reference proteome</keyword>
<organism evidence="1 2">
    <name type="scientific">Pseudomonas kermanshahensis</name>
    <dbReference type="NCBI Taxonomy" id="2745482"/>
    <lineage>
        <taxon>Bacteria</taxon>
        <taxon>Pseudomonadati</taxon>
        <taxon>Pseudomonadota</taxon>
        <taxon>Gammaproteobacteria</taxon>
        <taxon>Pseudomonadales</taxon>
        <taxon>Pseudomonadaceae</taxon>
        <taxon>Pseudomonas</taxon>
    </lineage>
</organism>
<name>A0ABU8R224_9PSED</name>
<dbReference type="Gene3D" id="3.30.160.250">
    <property type="match status" value="1"/>
</dbReference>
<proteinExistence type="predicted"/>
<dbReference type="EMBL" id="JBBHLD010000002">
    <property type="protein sequence ID" value="MEJ5903804.1"/>
    <property type="molecule type" value="Genomic_DNA"/>
</dbReference>
<sequence>MFDYAINVNEEAGSFWSSCDDIPEAHSAGDTLEELLRHAAEGLEVALSIYVDQLRPIPLASPAKEGQRVIRLSALVNAKIALWNAMREKGMRKADLCRTLGAAQTRVDRLLDFEHSSKIEQVEIALAALGKRLVVSVEST</sequence>
<dbReference type="Proteomes" id="UP001377692">
    <property type="component" value="Unassembled WGS sequence"/>
</dbReference>
<gene>
    <name evidence="1" type="ORF">V7V80_03815</name>
</gene>
<evidence type="ECO:0000313" key="2">
    <source>
        <dbReference type="Proteomes" id="UP001377692"/>
    </source>
</evidence>
<protein>
    <submittedName>
        <fullName evidence="1">Type II toxin-antitoxin system HicB family antitoxin</fullName>
    </submittedName>
</protein>
<dbReference type="RefSeq" id="WP_339548596.1">
    <property type="nucleotide sequence ID" value="NZ_JBBHLD010000002.1"/>
</dbReference>
<dbReference type="InterPro" id="IPR035069">
    <property type="entry name" value="TTHA1013/TTHA0281-like"/>
</dbReference>
<comment type="caution">
    <text evidence="1">The sequence shown here is derived from an EMBL/GenBank/DDBJ whole genome shotgun (WGS) entry which is preliminary data.</text>
</comment>
<evidence type="ECO:0000313" key="1">
    <source>
        <dbReference type="EMBL" id="MEJ5903804.1"/>
    </source>
</evidence>
<reference evidence="1 2" key="1">
    <citation type="submission" date="2024-02" db="EMBL/GenBank/DDBJ databases">
        <title>Identification of pathogenicity and growth-promoting functions of Pseudomonas putida variants.</title>
        <authorList>
            <person name="Sun J."/>
        </authorList>
    </citation>
    <scope>NUCLEOTIDE SEQUENCE [LARGE SCALE GENOMIC DNA]</scope>
    <source>
        <strain evidence="1 2">A04</strain>
    </source>
</reference>